<keyword evidence="1" id="KW-0472">Membrane</keyword>
<dbReference type="eggNOG" id="arCOG06293">
    <property type="taxonomic scope" value="Archaea"/>
</dbReference>
<dbReference type="Proteomes" id="UP000007813">
    <property type="component" value="Unassembled WGS sequence"/>
</dbReference>
<accession>J3A1Q4</accession>
<dbReference type="RefSeq" id="WP_009375240.1">
    <property type="nucleotide sequence ID" value="NZ_ALJD01000006.1"/>
</dbReference>
<feature type="transmembrane region" description="Helical" evidence="1">
    <location>
        <begin position="128"/>
        <end position="161"/>
    </location>
</feature>
<dbReference type="EMBL" id="ALJD01000006">
    <property type="protein sequence ID" value="EJN59243.1"/>
    <property type="molecule type" value="Genomic_DNA"/>
</dbReference>
<protein>
    <submittedName>
        <fullName evidence="2">Uncharacterized protein</fullName>
    </submittedName>
</protein>
<evidence type="ECO:0000313" key="3">
    <source>
        <dbReference type="Proteomes" id="UP000007813"/>
    </source>
</evidence>
<name>J3A1Q4_9EURY</name>
<gene>
    <name evidence="2" type="ORF">HSB1_26640</name>
</gene>
<evidence type="ECO:0000313" key="2">
    <source>
        <dbReference type="EMBL" id="EJN59243.1"/>
    </source>
</evidence>
<keyword evidence="1" id="KW-0812">Transmembrane</keyword>
<dbReference type="OrthoDB" id="343119at2157"/>
<feature type="transmembrane region" description="Helical" evidence="1">
    <location>
        <begin position="33"/>
        <end position="54"/>
    </location>
</feature>
<reference evidence="2 3" key="1">
    <citation type="journal article" date="2012" name="J. Bacteriol.">
        <title>Draft Genome Sequence of the Extremely Halophilic Archaeon Halogranum salarium B-1T.</title>
        <authorList>
            <person name="Kim K.K."/>
            <person name="Lee K.C."/>
            <person name="Lee J.S."/>
        </authorList>
    </citation>
    <scope>NUCLEOTIDE SEQUENCE [LARGE SCALE GENOMIC DNA]</scope>
    <source>
        <strain evidence="2 3">B-1</strain>
    </source>
</reference>
<feature type="transmembrane region" description="Helical" evidence="1">
    <location>
        <begin position="167"/>
        <end position="185"/>
    </location>
</feature>
<dbReference type="AlphaFoldDB" id="J3A1Q4"/>
<comment type="caution">
    <text evidence="2">The sequence shown here is derived from an EMBL/GenBank/DDBJ whole genome shotgun (WGS) entry which is preliminary data.</text>
</comment>
<proteinExistence type="predicted"/>
<feature type="transmembrane region" description="Helical" evidence="1">
    <location>
        <begin position="74"/>
        <end position="107"/>
    </location>
</feature>
<sequence>MTVTLGKVKLPTTGADWRLTARTARLVLTIPRYALVGLLATVAALSLFVLTQNLELVGDVVIGGGLPVSNRLRILVGLFPFLGTSFSLLAGLAVVVIALLVGVDVAMVVYHFREHGLSTRESSGSAVGVVLGTLGAGCAACGSVLLAGLFSLFGASGLLLLLPFEGLEFSLLALIPLVLSMYWIADGMRGGEINGCPVDIGQR</sequence>
<dbReference type="PATRIC" id="fig|1210908.3.peg.2551"/>
<keyword evidence="1" id="KW-1133">Transmembrane helix</keyword>
<evidence type="ECO:0000256" key="1">
    <source>
        <dbReference type="SAM" id="Phobius"/>
    </source>
</evidence>
<organism evidence="2 3">
    <name type="scientific">Halogranum salarium B-1</name>
    <dbReference type="NCBI Taxonomy" id="1210908"/>
    <lineage>
        <taxon>Archaea</taxon>
        <taxon>Methanobacteriati</taxon>
        <taxon>Methanobacteriota</taxon>
        <taxon>Stenosarchaea group</taxon>
        <taxon>Halobacteria</taxon>
        <taxon>Halobacteriales</taxon>
        <taxon>Haloferacaceae</taxon>
    </lineage>
</organism>